<feature type="domain" description="N-acetyltransferase" evidence="3">
    <location>
        <begin position="15"/>
        <end position="195"/>
    </location>
</feature>
<dbReference type="CDD" id="cd04301">
    <property type="entry name" value="NAT_SF"/>
    <property type="match status" value="1"/>
</dbReference>
<dbReference type="RefSeq" id="XP_008719468.1">
    <property type="nucleotide sequence ID" value="XM_008721246.1"/>
</dbReference>
<dbReference type="InterPro" id="IPR050832">
    <property type="entry name" value="Bact_Acetyltransf"/>
</dbReference>
<evidence type="ECO:0000259" key="3">
    <source>
        <dbReference type="PROSITE" id="PS51186"/>
    </source>
</evidence>
<evidence type="ECO:0000313" key="4">
    <source>
        <dbReference type="EMBL" id="ETN38879.1"/>
    </source>
</evidence>
<evidence type="ECO:0000256" key="1">
    <source>
        <dbReference type="ARBA" id="ARBA00022679"/>
    </source>
</evidence>
<dbReference type="eggNOG" id="ENOG502S8V6">
    <property type="taxonomic scope" value="Eukaryota"/>
</dbReference>
<dbReference type="GeneID" id="19974259"/>
<dbReference type="Pfam" id="PF00583">
    <property type="entry name" value="Acetyltransf_1"/>
    <property type="match status" value="1"/>
</dbReference>
<dbReference type="InterPro" id="IPR016181">
    <property type="entry name" value="Acyl_CoA_acyltransferase"/>
</dbReference>
<dbReference type="PANTHER" id="PTHR43877">
    <property type="entry name" value="AMINOALKYLPHOSPHONATE N-ACETYLTRANSFERASE-RELATED-RELATED"/>
    <property type="match status" value="1"/>
</dbReference>
<dbReference type="HOGENOM" id="CLU_098389_0_1_1"/>
<keyword evidence="2" id="KW-0012">Acyltransferase</keyword>
<name>W2RT54_CYPE1</name>
<sequence>MSTDGTSVSTVPFPLTFRVATVKDVPIIHSLINAAFCSDKTDQVWLTPERIEVFPVSYLTTKFSEPDTVLLVALDTNAVIVACCYLRRATATPERPIPHGWLGTLAVTPELHNKGVGRQLLVHAEQYIAREWGVRRMEMNVVSSRVELRAWYKKLGYAETGHTEPFPYGSGEAEGDGERRQKILRDGLYMIDLGKDLAAA</sequence>
<dbReference type="PANTHER" id="PTHR43877:SF2">
    <property type="entry name" value="AMINOALKYLPHOSPHONATE N-ACETYLTRANSFERASE-RELATED"/>
    <property type="match status" value="1"/>
</dbReference>
<reference evidence="4 5" key="1">
    <citation type="submission" date="2013-03" db="EMBL/GenBank/DDBJ databases">
        <title>The Genome Sequence of Phialophora europaea CBS 101466.</title>
        <authorList>
            <consortium name="The Broad Institute Genomics Platform"/>
            <person name="Cuomo C."/>
            <person name="de Hoog S."/>
            <person name="Gorbushina A."/>
            <person name="Walker B."/>
            <person name="Young S.K."/>
            <person name="Zeng Q."/>
            <person name="Gargeya S."/>
            <person name="Fitzgerald M."/>
            <person name="Haas B."/>
            <person name="Abouelleil A."/>
            <person name="Allen A.W."/>
            <person name="Alvarado L."/>
            <person name="Arachchi H.M."/>
            <person name="Berlin A.M."/>
            <person name="Chapman S.B."/>
            <person name="Gainer-Dewar J."/>
            <person name="Goldberg J."/>
            <person name="Griggs A."/>
            <person name="Gujja S."/>
            <person name="Hansen M."/>
            <person name="Howarth C."/>
            <person name="Imamovic A."/>
            <person name="Ireland A."/>
            <person name="Larimer J."/>
            <person name="McCowan C."/>
            <person name="Murphy C."/>
            <person name="Pearson M."/>
            <person name="Poon T.W."/>
            <person name="Priest M."/>
            <person name="Roberts A."/>
            <person name="Saif S."/>
            <person name="Shea T."/>
            <person name="Sisk P."/>
            <person name="Sykes S."/>
            <person name="Wortman J."/>
            <person name="Nusbaum C."/>
            <person name="Birren B."/>
        </authorList>
    </citation>
    <scope>NUCLEOTIDE SEQUENCE [LARGE SCALE GENOMIC DNA]</scope>
    <source>
        <strain evidence="4 5">CBS 101466</strain>
    </source>
</reference>
<dbReference type="GO" id="GO:0016747">
    <property type="term" value="F:acyltransferase activity, transferring groups other than amino-acyl groups"/>
    <property type="evidence" value="ECO:0007669"/>
    <property type="project" value="InterPro"/>
</dbReference>
<keyword evidence="5" id="KW-1185">Reference proteome</keyword>
<dbReference type="SUPFAM" id="SSF55729">
    <property type="entry name" value="Acyl-CoA N-acyltransferases (Nat)"/>
    <property type="match status" value="1"/>
</dbReference>
<dbReference type="OrthoDB" id="5689at2759"/>
<accession>W2RT54</accession>
<organism evidence="4 5">
    <name type="scientific">Cyphellophora europaea (strain CBS 101466)</name>
    <name type="common">Phialophora europaea</name>
    <dbReference type="NCBI Taxonomy" id="1220924"/>
    <lineage>
        <taxon>Eukaryota</taxon>
        <taxon>Fungi</taxon>
        <taxon>Dikarya</taxon>
        <taxon>Ascomycota</taxon>
        <taxon>Pezizomycotina</taxon>
        <taxon>Eurotiomycetes</taxon>
        <taxon>Chaetothyriomycetidae</taxon>
        <taxon>Chaetothyriales</taxon>
        <taxon>Cyphellophoraceae</taxon>
        <taxon>Cyphellophora</taxon>
    </lineage>
</organism>
<dbReference type="AlphaFoldDB" id="W2RT54"/>
<proteinExistence type="predicted"/>
<protein>
    <recommendedName>
        <fullName evidence="3">N-acetyltransferase domain-containing protein</fullName>
    </recommendedName>
</protein>
<dbReference type="PROSITE" id="PS51186">
    <property type="entry name" value="GNAT"/>
    <property type="match status" value="1"/>
</dbReference>
<evidence type="ECO:0000256" key="2">
    <source>
        <dbReference type="ARBA" id="ARBA00023315"/>
    </source>
</evidence>
<dbReference type="InterPro" id="IPR000182">
    <property type="entry name" value="GNAT_dom"/>
</dbReference>
<evidence type="ECO:0000313" key="5">
    <source>
        <dbReference type="Proteomes" id="UP000030752"/>
    </source>
</evidence>
<dbReference type="Gene3D" id="3.40.630.30">
    <property type="match status" value="1"/>
</dbReference>
<dbReference type="STRING" id="1220924.W2RT54"/>
<gene>
    <name evidence="4" type="ORF">HMPREF1541_06920</name>
</gene>
<keyword evidence="1" id="KW-0808">Transferase</keyword>
<dbReference type="VEuPathDB" id="FungiDB:HMPREF1541_06920"/>
<dbReference type="EMBL" id="KB822722">
    <property type="protein sequence ID" value="ETN38879.1"/>
    <property type="molecule type" value="Genomic_DNA"/>
</dbReference>
<dbReference type="InParanoid" id="W2RT54"/>
<dbReference type="Proteomes" id="UP000030752">
    <property type="component" value="Unassembled WGS sequence"/>
</dbReference>